<dbReference type="OrthoDB" id="2599042at2"/>
<dbReference type="InterPro" id="IPR032710">
    <property type="entry name" value="NTF2-like_dom_sf"/>
</dbReference>
<sequence>MSSPEDRLDVIETCTRMLWYVDLRQWDALPALLAEKVTLDYTSLFGGEPVVRTPDQVIADWSAGLGHLKATQHMIGNQIAEVRGDVAVLTAHFQATHLLPNPYGSETWTLGGRYRFDLARTAAGWRIAGVLMTALWADGNQQIMTVSDGPEETT</sequence>
<keyword evidence="3" id="KW-1185">Reference proteome</keyword>
<dbReference type="Proteomes" id="UP000029482">
    <property type="component" value="Chromosome"/>
</dbReference>
<feature type="domain" description="SnoaL-like" evidence="1">
    <location>
        <begin position="5"/>
        <end position="128"/>
    </location>
</feature>
<reference evidence="3" key="1">
    <citation type="journal article" date="2015" name="J. Biotechnol.">
        <title>Complete genome sequence of the actinobacterium Streptomyces glaucescens GLA.O (DSM 40922) consisting of a linear chromosome and one linear plasmid.</title>
        <authorList>
            <person name="Ortseifen V."/>
            <person name="Winkler A."/>
            <person name="Albersmeier A."/>
            <person name="Wendler S."/>
            <person name="Puhler A."/>
            <person name="Kalinowski J."/>
            <person name="Ruckert C."/>
        </authorList>
    </citation>
    <scope>NUCLEOTIDE SEQUENCE [LARGE SCALE GENOMIC DNA]</scope>
    <source>
        <strain evidence="3">DSM 40922 / GLA O</strain>
    </source>
</reference>
<protein>
    <recommendedName>
        <fullName evidence="1">SnoaL-like domain-containing protein</fullName>
    </recommendedName>
</protein>
<gene>
    <name evidence="2" type="ORF">SGLAU_07095</name>
</gene>
<dbReference type="Gene3D" id="3.10.450.50">
    <property type="match status" value="1"/>
</dbReference>
<dbReference type="eggNOG" id="COG1073">
    <property type="taxonomic scope" value="Bacteria"/>
</dbReference>
<dbReference type="RefSeq" id="WP_043499311.1">
    <property type="nucleotide sequence ID" value="NZ_CP009438.1"/>
</dbReference>
<dbReference type="EMBL" id="CP009438">
    <property type="protein sequence ID" value="AIR97434.1"/>
    <property type="molecule type" value="Genomic_DNA"/>
</dbReference>
<dbReference type="InterPro" id="IPR037401">
    <property type="entry name" value="SnoaL-like"/>
</dbReference>
<dbReference type="SUPFAM" id="SSF54427">
    <property type="entry name" value="NTF2-like"/>
    <property type="match status" value="1"/>
</dbReference>
<proteinExistence type="predicted"/>
<evidence type="ECO:0000313" key="2">
    <source>
        <dbReference type="EMBL" id="AIR97434.1"/>
    </source>
</evidence>
<dbReference type="CDD" id="cd00531">
    <property type="entry name" value="NTF2_like"/>
    <property type="match status" value="1"/>
</dbReference>
<organism evidence="2 3">
    <name type="scientific">Streptomyces glaucescens</name>
    <dbReference type="NCBI Taxonomy" id="1907"/>
    <lineage>
        <taxon>Bacteria</taxon>
        <taxon>Bacillati</taxon>
        <taxon>Actinomycetota</taxon>
        <taxon>Actinomycetes</taxon>
        <taxon>Kitasatosporales</taxon>
        <taxon>Streptomycetaceae</taxon>
        <taxon>Streptomyces</taxon>
    </lineage>
</organism>
<dbReference type="STRING" id="1907.SGLAU_07095"/>
<dbReference type="Pfam" id="PF13577">
    <property type="entry name" value="SnoaL_4"/>
    <property type="match status" value="1"/>
</dbReference>
<dbReference type="KEGG" id="sgu:SGLAU_07095"/>
<accession>A0A089X8M7</accession>
<evidence type="ECO:0000259" key="1">
    <source>
        <dbReference type="Pfam" id="PF13577"/>
    </source>
</evidence>
<evidence type="ECO:0000313" key="3">
    <source>
        <dbReference type="Proteomes" id="UP000029482"/>
    </source>
</evidence>
<dbReference type="HOGENOM" id="CLU_106738_10_3_11"/>
<name>A0A089X8M7_STRGA</name>
<dbReference type="AlphaFoldDB" id="A0A089X8M7"/>